<protein>
    <submittedName>
        <fullName evidence="4">PRKCSH domain-containing protein</fullName>
    </submittedName>
</protein>
<proteinExistence type="predicted"/>
<accession>A0A1I7TMD3</accession>
<sequence>MVVQYFIIVLFLPSVASNAGLFDLAEYRQVSYDATIGDNFLWFAQDLDLQKVTADNIDDFEKTIVKNIPDETLPNYMFVTSKGGQKFACLLPEVEDLKAAKPSRSSKNPKVYGEALAASFYVEKCITLRERSSWWSYLLCRGRTVEQTHGEQSDEGHKKSSSPKKPEIEEEETKEVKMEADEIAEEKNPIKRAAMERLKEIEKNDDLLYDDQEDEDDEKWVKEHRKITQGQDLQDGEADGVLSCPGLLTRDCQRHEIYKTQYRAMFVTNCQLEGEKMAIEKTGKEKRRQRQKSRKSGVQTSSTAPVLDDSDLYTQVKCSSCGTIVAMMDSDEVYHFFNVLAGYIPKSYLLGSLSH</sequence>
<feature type="region of interest" description="Disordered" evidence="1">
    <location>
        <begin position="146"/>
        <end position="188"/>
    </location>
</feature>
<keyword evidence="3" id="KW-1185">Reference proteome</keyword>
<dbReference type="AlphaFoldDB" id="A0A1I7TMD3"/>
<reference evidence="4" key="1">
    <citation type="submission" date="2016-11" db="UniProtKB">
        <authorList>
            <consortium name="WormBaseParasite"/>
        </authorList>
    </citation>
    <scope>IDENTIFICATION</scope>
</reference>
<feature type="chain" id="PRO_5009307696" evidence="2">
    <location>
        <begin position="18"/>
        <end position="355"/>
    </location>
</feature>
<feature type="signal peptide" evidence="2">
    <location>
        <begin position="1"/>
        <end position="17"/>
    </location>
</feature>
<evidence type="ECO:0000256" key="1">
    <source>
        <dbReference type="SAM" id="MobiDB-lite"/>
    </source>
</evidence>
<organism evidence="3 4">
    <name type="scientific">Caenorhabditis tropicalis</name>
    <dbReference type="NCBI Taxonomy" id="1561998"/>
    <lineage>
        <taxon>Eukaryota</taxon>
        <taxon>Metazoa</taxon>
        <taxon>Ecdysozoa</taxon>
        <taxon>Nematoda</taxon>
        <taxon>Chromadorea</taxon>
        <taxon>Rhabditida</taxon>
        <taxon>Rhabditina</taxon>
        <taxon>Rhabditomorpha</taxon>
        <taxon>Rhabditoidea</taxon>
        <taxon>Rhabditidae</taxon>
        <taxon>Peloderinae</taxon>
        <taxon>Caenorhabditis</taxon>
    </lineage>
</organism>
<dbReference type="PANTHER" id="PTHR15967">
    <property type="entry name" value="E2F-ASSOCIATED PHOSPHOPROTEIN"/>
    <property type="match status" value="1"/>
</dbReference>
<keyword evidence="2" id="KW-0732">Signal</keyword>
<evidence type="ECO:0000256" key="2">
    <source>
        <dbReference type="SAM" id="SignalP"/>
    </source>
</evidence>
<evidence type="ECO:0000313" key="4">
    <source>
        <dbReference type="WBParaSite" id="Csp11.Scaffold628.g7359.t1"/>
    </source>
</evidence>
<feature type="compositionally biased region" description="Basic and acidic residues" evidence="1">
    <location>
        <begin position="146"/>
        <end position="158"/>
    </location>
</feature>
<dbReference type="Proteomes" id="UP000095282">
    <property type="component" value="Unplaced"/>
</dbReference>
<evidence type="ECO:0000313" key="3">
    <source>
        <dbReference type="Proteomes" id="UP000095282"/>
    </source>
</evidence>
<feature type="region of interest" description="Disordered" evidence="1">
    <location>
        <begin position="281"/>
        <end position="304"/>
    </location>
</feature>
<name>A0A1I7TMD3_9PELO</name>
<feature type="compositionally biased region" description="Basic and acidic residues" evidence="1">
    <location>
        <begin position="174"/>
        <end position="188"/>
    </location>
</feature>
<dbReference type="PANTHER" id="PTHR15967:SF0">
    <property type="entry name" value="E2F-ASSOCIATED PHOSPHOPROTEIN"/>
    <property type="match status" value="1"/>
</dbReference>
<dbReference type="STRING" id="1561998.A0A1I7TMD3"/>
<dbReference type="Pfam" id="PF10238">
    <property type="entry name" value="Eapp_C"/>
    <property type="match status" value="1"/>
</dbReference>
<dbReference type="InterPro" id="IPR019370">
    <property type="entry name" value="E2F-assoc_phosphoprotein"/>
</dbReference>
<dbReference type="GO" id="GO:0005634">
    <property type="term" value="C:nucleus"/>
    <property type="evidence" value="ECO:0007669"/>
    <property type="project" value="TreeGrafter"/>
</dbReference>
<feature type="compositionally biased region" description="Basic residues" evidence="1">
    <location>
        <begin position="284"/>
        <end position="295"/>
    </location>
</feature>
<dbReference type="WBParaSite" id="Csp11.Scaffold628.g7359.t1">
    <property type="protein sequence ID" value="Csp11.Scaffold628.g7359.t1"/>
    <property type="gene ID" value="Csp11.Scaffold628.g7359"/>
</dbReference>